<dbReference type="PRINTS" id="PR00662">
    <property type="entry name" value="G6PISOMERASE"/>
</dbReference>
<name>A0A3B0WBC2_9ZZZZ</name>
<dbReference type="InterPro" id="IPR046348">
    <property type="entry name" value="SIS_dom_sf"/>
</dbReference>
<dbReference type="GO" id="GO:0048029">
    <property type="term" value="F:monosaccharide binding"/>
    <property type="evidence" value="ECO:0007669"/>
    <property type="project" value="TreeGrafter"/>
</dbReference>
<dbReference type="PROSITE" id="PS00765">
    <property type="entry name" value="P_GLUCOSE_ISOMERASE_1"/>
    <property type="match status" value="1"/>
</dbReference>
<proteinExistence type="inferred from homology"/>
<dbReference type="InterPro" id="IPR035482">
    <property type="entry name" value="SIS_PGI_2"/>
</dbReference>
<keyword evidence="4 5" id="KW-0413">Isomerase</keyword>
<dbReference type="NCBIfam" id="NF001211">
    <property type="entry name" value="PRK00179.1"/>
    <property type="match status" value="1"/>
</dbReference>
<protein>
    <recommendedName>
        <fullName evidence="1">glucose-6-phosphate isomerase</fullName>
        <ecNumber evidence="1">5.3.1.9</ecNumber>
    </recommendedName>
</protein>
<dbReference type="Gene3D" id="3.40.50.10490">
    <property type="entry name" value="Glucose-6-phosphate isomerase like protein, domain 1"/>
    <property type="match status" value="2"/>
</dbReference>
<dbReference type="CDD" id="cd05016">
    <property type="entry name" value="SIS_PGI_2"/>
    <property type="match status" value="1"/>
</dbReference>
<reference evidence="5" key="1">
    <citation type="submission" date="2018-06" db="EMBL/GenBank/DDBJ databases">
        <authorList>
            <person name="Zhirakovskaya E."/>
        </authorList>
    </citation>
    <scope>NUCLEOTIDE SEQUENCE</scope>
</reference>
<evidence type="ECO:0000256" key="2">
    <source>
        <dbReference type="ARBA" id="ARBA00022432"/>
    </source>
</evidence>
<accession>A0A3B0WBC2</accession>
<dbReference type="GO" id="GO:0051156">
    <property type="term" value="P:glucose 6-phosphate metabolic process"/>
    <property type="evidence" value="ECO:0007669"/>
    <property type="project" value="TreeGrafter"/>
</dbReference>
<keyword evidence="2" id="KW-0312">Gluconeogenesis</keyword>
<evidence type="ECO:0000256" key="3">
    <source>
        <dbReference type="ARBA" id="ARBA00023152"/>
    </source>
</evidence>
<evidence type="ECO:0000256" key="4">
    <source>
        <dbReference type="ARBA" id="ARBA00023235"/>
    </source>
</evidence>
<dbReference type="EC" id="5.3.1.9" evidence="1"/>
<feature type="non-terminal residue" evidence="5">
    <location>
        <position position="1"/>
    </location>
</feature>
<evidence type="ECO:0000256" key="1">
    <source>
        <dbReference type="ARBA" id="ARBA00011952"/>
    </source>
</evidence>
<dbReference type="InterPro" id="IPR018189">
    <property type="entry name" value="Phosphoglucose_isomerase_CS"/>
</dbReference>
<dbReference type="PROSITE" id="PS00174">
    <property type="entry name" value="P_GLUCOSE_ISOMERASE_2"/>
    <property type="match status" value="1"/>
</dbReference>
<dbReference type="HAMAP" id="MF_00473">
    <property type="entry name" value="G6P_isomerase"/>
    <property type="match status" value="1"/>
</dbReference>
<dbReference type="PANTHER" id="PTHR11469:SF1">
    <property type="entry name" value="GLUCOSE-6-PHOSPHATE ISOMERASE"/>
    <property type="match status" value="1"/>
</dbReference>
<evidence type="ECO:0000313" key="5">
    <source>
        <dbReference type="EMBL" id="VAW41856.1"/>
    </source>
</evidence>
<organism evidence="5">
    <name type="scientific">hydrothermal vent metagenome</name>
    <dbReference type="NCBI Taxonomy" id="652676"/>
    <lineage>
        <taxon>unclassified sequences</taxon>
        <taxon>metagenomes</taxon>
        <taxon>ecological metagenomes</taxon>
    </lineage>
</organism>
<keyword evidence="3" id="KW-0324">Glycolysis</keyword>
<dbReference type="PROSITE" id="PS51463">
    <property type="entry name" value="P_GLUCOSE_ISOMERASE_3"/>
    <property type="match status" value="1"/>
</dbReference>
<dbReference type="AlphaFoldDB" id="A0A3B0WBC2"/>
<dbReference type="EMBL" id="UOEW01000327">
    <property type="protein sequence ID" value="VAW41856.1"/>
    <property type="molecule type" value="Genomic_DNA"/>
</dbReference>
<dbReference type="PANTHER" id="PTHR11469">
    <property type="entry name" value="GLUCOSE-6-PHOSPHATE ISOMERASE"/>
    <property type="match status" value="1"/>
</dbReference>
<dbReference type="GO" id="GO:0004347">
    <property type="term" value="F:glucose-6-phosphate isomerase activity"/>
    <property type="evidence" value="ECO:0007669"/>
    <property type="project" value="UniProtKB-EC"/>
</dbReference>
<dbReference type="GO" id="GO:0006094">
    <property type="term" value="P:gluconeogenesis"/>
    <property type="evidence" value="ECO:0007669"/>
    <property type="project" value="UniProtKB-KW"/>
</dbReference>
<dbReference type="InterPro" id="IPR023096">
    <property type="entry name" value="G6P_Isomerase_C"/>
</dbReference>
<dbReference type="GO" id="GO:0097367">
    <property type="term" value="F:carbohydrate derivative binding"/>
    <property type="evidence" value="ECO:0007669"/>
    <property type="project" value="InterPro"/>
</dbReference>
<sequence length="523" mass="58482">NNYQLGRMNQRFLEQWLKLEQDAKNSQFKDLQSLFACDSQRLEQLSFTAGDIFIDFSKNWLTHNVLSKLLKLAKFANLTDKINALFNDSTSDGCENKVAGHINQRKFNCPVKTASDRNKMFAIARKYTTGQWCSAFGKQINTIVNIGIGGSYLGPKLAVEALTELQTNNLTKILFYPSIDLVVLQSILQNIDLTTTLFCISSKSLGTTETNRNTATIIELLNNTDGYQPTTTNQSLVVATASFAKATQLNIPASHIMLFDNAIGGRFSVWSSIGFPLLMAIGEQKFIEFLAGAEKMDQHFHNTKLDNNIPVIMALISIWYRNFMCLPAYAVIPYDARLQSLPAWLQQLMMESNGKMHDVHGENLTCSSSPWLFGDHGQLSQHAFFQAFHQGTDVLPIDFIGVMNKNDSRQDFLLINMLAQSAALMSGSHSGQKISHCPGNRPSTTLLLTHLSASSLGQLLALYEHMIFVQATIWNINCFDQPGVELGKQIARNIVKHMEQGSLNQMHLDESTKKLLSRVINNE</sequence>
<dbReference type="SUPFAM" id="SSF53697">
    <property type="entry name" value="SIS domain"/>
    <property type="match status" value="1"/>
</dbReference>
<dbReference type="InterPro" id="IPR001672">
    <property type="entry name" value="G6P_Isomerase"/>
</dbReference>
<dbReference type="GO" id="GO:0006096">
    <property type="term" value="P:glycolytic process"/>
    <property type="evidence" value="ECO:0007669"/>
    <property type="project" value="UniProtKB-KW"/>
</dbReference>
<dbReference type="GO" id="GO:0005829">
    <property type="term" value="C:cytosol"/>
    <property type="evidence" value="ECO:0007669"/>
    <property type="project" value="TreeGrafter"/>
</dbReference>
<dbReference type="Gene3D" id="1.10.1390.10">
    <property type="match status" value="1"/>
</dbReference>
<gene>
    <name evidence="5" type="ORF">MNBD_GAMMA01-28</name>
</gene>
<dbReference type="Pfam" id="PF00342">
    <property type="entry name" value="PGI"/>
    <property type="match status" value="1"/>
</dbReference>